<evidence type="ECO:0000256" key="1">
    <source>
        <dbReference type="SAM" id="MobiDB-lite"/>
    </source>
</evidence>
<comment type="caution">
    <text evidence="2">The sequence shown here is derived from an EMBL/GenBank/DDBJ whole genome shotgun (WGS) entry which is preliminary data.</text>
</comment>
<feature type="compositionally biased region" description="Pro residues" evidence="1">
    <location>
        <begin position="219"/>
        <end position="228"/>
    </location>
</feature>
<feature type="region of interest" description="Disordered" evidence="1">
    <location>
        <begin position="1"/>
        <end position="26"/>
    </location>
</feature>
<evidence type="ECO:0008006" key="4">
    <source>
        <dbReference type="Google" id="ProtNLM"/>
    </source>
</evidence>
<proteinExistence type="predicted"/>
<name>A0A6N4E2R6_9GAMM</name>
<feature type="region of interest" description="Disordered" evidence="1">
    <location>
        <begin position="120"/>
        <end position="296"/>
    </location>
</feature>
<evidence type="ECO:0000313" key="2">
    <source>
        <dbReference type="EMBL" id="PUE04831.1"/>
    </source>
</evidence>
<accession>A0A6N4E2R6</accession>
<dbReference type="AlphaFoldDB" id="A0A6N4E2R6"/>
<evidence type="ECO:0000313" key="3">
    <source>
        <dbReference type="Proteomes" id="UP000250928"/>
    </source>
</evidence>
<dbReference type="Proteomes" id="UP000250928">
    <property type="component" value="Unassembled WGS sequence"/>
</dbReference>
<sequence>MEIHDLRHPPRLHSGPRPDSAKQTLSPGQILKASVVRATEDQRAILRIANLEVEVRTPLTLKPGERLLLSVIKGGRLPQMLLLGGEAGGGGVEARALRAILPRQAPLGLLLERLRSLLSDPSATAPRPSAAERHRHDGTRHPTAAHSPHRPPPGTTIAEIARSTQPLPASPDAKPAAGSPLKPLRGGAAEALPPGRAERAPAIPPTLTGRARIYSENGPSPPVPPGPPYAAQRTTHSAPAIRTEPAGPLLRQPSAPPVDPTAGLSRTPPPQTREHVAEPQRHLQHAQTARASVTGEPAPRLADLLERLSGHALETPARAIPERLRQALDQSGLFLEAGLARGGAPVGSDFKVNKSVATS</sequence>
<gene>
    <name evidence="2" type="ORF">C3L24_02480</name>
</gene>
<feature type="compositionally biased region" description="Basic and acidic residues" evidence="1">
    <location>
        <begin position="272"/>
        <end position="281"/>
    </location>
</feature>
<protein>
    <recommendedName>
        <fullName evidence="4">Flagellar hook-length control protein-like C-terminal domain-containing protein</fullName>
    </recommendedName>
</protein>
<organism evidence="2 3">
    <name type="scientific">Candidatus Sedimenticola endophacoides</name>
    <dbReference type="NCBI Taxonomy" id="2548426"/>
    <lineage>
        <taxon>Bacteria</taxon>
        <taxon>Pseudomonadati</taxon>
        <taxon>Pseudomonadota</taxon>
        <taxon>Gammaproteobacteria</taxon>
        <taxon>Chromatiales</taxon>
        <taxon>Sedimenticolaceae</taxon>
        <taxon>Sedimenticola</taxon>
    </lineage>
</organism>
<dbReference type="EMBL" id="PQCO01000108">
    <property type="protein sequence ID" value="PUE04831.1"/>
    <property type="molecule type" value="Genomic_DNA"/>
</dbReference>
<reference evidence="2 3" key="1">
    <citation type="submission" date="2018-01" db="EMBL/GenBank/DDBJ databases">
        <title>Novel co-symbiosis in the lucinid bivalve Phacoides pectinatus.</title>
        <authorList>
            <person name="Lim S.J."/>
            <person name="Davis B.G."/>
            <person name="Gill D.E."/>
            <person name="Engel A.S."/>
            <person name="Anderson L.C."/>
            <person name="Campbell B.J."/>
        </authorList>
    </citation>
    <scope>NUCLEOTIDE SEQUENCE [LARGE SCALE GENOMIC DNA]</scope>
    <source>
        <strain evidence="2">N3_P5</strain>
    </source>
</reference>